<evidence type="ECO:0000313" key="1">
    <source>
        <dbReference type="EMBL" id="PLW11368.1"/>
    </source>
</evidence>
<evidence type="ECO:0000313" key="3">
    <source>
        <dbReference type="Proteomes" id="UP000235388"/>
    </source>
</evidence>
<protein>
    <submittedName>
        <fullName evidence="1">Uncharacterized protein</fullName>
    </submittedName>
</protein>
<proteinExistence type="predicted"/>
<dbReference type="AlphaFoldDB" id="A0A2N5SDM3"/>
<reference evidence="1 3" key="1">
    <citation type="submission" date="2017-11" db="EMBL/GenBank/DDBJ databases">
        <title>De novo assembly and phasing of dikaryotic genomes from two isolates of Puccinia coronata f. sp. avenae, the causal agent of oat crown rust.</title>
        <authorList>
            <person name="Miller M.E."/>
            <person name="Zhang Y."/>
            <person name="Omidvar V."/>
            <person name="Sperschneider J."/>
            <person name="Schwessinger B."/>
            <person name="Raley C."/>
            <person name="Palmer J.M."/>
            <person name="Garnica D."/>
            <person name="Upadhyaya N."/>
            <person name="Rathjen J."/>
            <person name="Taylor J.M."/>
            <person name="Park R.F."/>
            <person name="Dodds P.N."/>
            <person name="Hirsch C.D."/>
            <person name="Kianian S.F."/>
            <person name="Figueroa M."/>
        </authorList>
    </citation>
    <scope>NUCLEOTIDE SEQUENCE [LARGE SCALE GENOMIC DNA]</scope>
    <source>
        <strain evidence="1">12NC29</strain>
    </source>
</reference>
<gene>
    <name evidence="2" type="ORF">PCANC_20714</name>
    <name evidence="1" type="ORF">PCANC_21865</name>
</gene>
<dbReference type="EMBL" id="PGCJ01001022">
    <property type="protein sequence ID" value="PLW11368.1"/>
    <property type="molecule type" value="Genomic_DNA"/>
</dbReference>
<dbReference type="EMBL" id="PGCJ01000334">
    <property type="protein sequence ID" value="PLW32015.1"/>
    <property type="molecule type" value="Genomic_DNA"/>
</dbReference>
<sequence>MCNAIAGVVNEFHQLNRQLGRQLYPARSLISRQSPGSAIQLDGRARPYNSMAKLGHRVAKLAIKMCNPNG</sequence>
<comment type="caution">
    <text evidence="1">The sequence shown here is derived from an EMBL/GenBank/DDBJ whole genome shotgun (WGS) entry which is preliminary data.</text>
</comment>
<organism evidence="1 3">
    <name type="scientific">Puccinia coronata f. sp. avenae</name>
    <dbReference type="NCBI Taxonomy" id="200324"/>
    <lineage>
        <taxon>Eukaryota</taxon>
        <taxon>Fungi</taxon>
        <taxon>Dikarya</taxon>
        <taxon>Basidiomycota</taxon>
        <taxon>Pucciniomycotina</taxon>
        <taxon>Pucciniomycetes</taxon>
        <taxon>Pucciniales</taxon>
        <taxon>Pucciniaceae</taxon>
        <taxon>Puccinia</taxon>
    </lineage>
</organism>
<name>A0A2N5SDM3_9BASI</name>
<keyword evidence="3" id="KW-1185">Reference proteome</keyword>
<evidence type="ECO:0000313" key="2">
    <source>
        <dbReference type="EMBL" id="PLW32015.1"/>
    </source>
</evidence>
<accession>A0A2N5SDM3</accession>
<dbReference type="Proteomes" id="UP000235388">
    <property type="component" value="Unassembled WGS sequence"/>
</dbReference>